<dbReference type="SUPFAM" id="SSF51445">
    <property type="entry name" value="(Trans)glycosidases"/>
    <property type="match status" value="1"/>
</dbReference>
<dbReference type="Proteomes" id="UP001202827">
    <property type="component" value="Unassembled WGS sequence"/>
</dbReference>
<comment type="similarity">
    <text evidence="1">Belongs to the glycosyl hydrolase 25 family.</text>
</comment>
<dbReference type="RefSeq" id="WP_248684524.1">
    <property type="nucleotide sequence ID" value="NZ_JALPRY010000024.1"/>
</dbReference>
<dbReference type="CDD" id="cd00599">
    <property type="entry name" value="GH25_muramidase"/>
    <property type="match status" value="1"/>
</dbReference>
<dbReference type="EMBL" id="JALPRY010000024">
    <property type="protein sequence ID" value="MCK8782202.1"/>
    <property type="molecule type" value="Genomic_DNA"/>
</dbReference>
<proteinExistence type="inferred from homology"/>
<dbReference type="PANTHER" id="PTHR34135">
    <property type="entry name" value="LYSOZYME"/>
    <property type="match status" value="1"/>
</dbReference>
<name>A0ABT0IWE3_9HYPH</name>
<evidence type="ECO:0000313" key="2">
    <source>
        <dbReference type="EMBL" id="MCK8782202.1"/>
    </source>
</evidence>
<keyword evidence="3" id="KW-1185">Reference proteome</keyword>
<evidence type="ECO:0000313" key="3">
    <source>
        <dbReference type="Proteomes" id="UP001202827"/>
    </source>
</evidence>
<dbReference type="Gene3D" id="3.20.20.80">
    <property type="entry name" value="Glycosidases"/>
    <property type="match status" value="1"/>
</dbReference>
<dbReference type="Pfam" id="PF01183">
    <property type="entry name" value="Glyco_hydro_25"/>
    <property type="match status" value="1"/>
</dbReference>
<dbReference type="PROSITE" id="PS51904">
    <property type="entry name" value="GLYCOSYL_HYDROL_F25_2"/>
    <property type="match status" value="1"/>
</dbReference>
<dbReference type="InterPro" id="IPR002053">
    <property type="entry name" value="Glyco_hydro_25"/>
</dbReference>
<dbReference type="InterPro" id="IPR017853">
    <property type="entry name" value="GH"/>
</dbReference>
<evidence type="ECO:0000256" key="1">
    <source>
        <dbReference type="ARBA" id="ARBA00010646"/>
    </source>
</evidence>
<gene>
    <name evidence="2" type="ORF">M0654_19670</name>
</gene>
<dbReference type="PANTHER" id="PTHR34135:SF2">
    <property type="entry name" value="LYSOZYME"/>
    <property type="match status" value="1"/>
</dbReference>
<comment type="caution">
    <text evidence="2">The sequence shown here is derived from an EMBL/GenBank/DDBJ whole genome shotgun (WGS) entry which is preliminary data.</text>
</comment>
<sequence>MDRAKLQKLGMIAALVASLIGSGDAEAGKRKPWKDPGKPLVIDAYELNIIDWQKLLTDKRIAGFIHKASDGLPESFSCTGDHGGDTVAHCKTMWRKYAVSKELYQTRRLVARAAGLLWGAYHLARPGNPIDQANHFLDYAEPDDKELMVLDLEDLSDKFMSLEDAEIFVRHIKARTGRYPILYTNHNVSRYIAARRKDYRLLSRLPIWYARYKPDISTAFPAGNWSNYFLWQFSSASNCSKRHCPYRVPGTLTDIDVNVAAVDLEDLKQIWAKGELLPSVDPEPSLVAEAFLPYEPF</sequence>
<reference evidence="2 3" key="1">
    <citation type="submission" date="2022-04" db="EMBL/GenBank/DDBJ databases">
        <title>Rhizobium coralii sp. nov., isolated from coral Turbinaria peltata.</title>
        <authorList>
            <person name="Sun H."/>
        </authorList>
    </citation>
    <scope>NUCLEOTIDE SEQUENCE [LARGE SCALE GENOMIC DNA]</scope>
    <source>
        <strain evidence="2 3">NTR19</strain>
    </source>
</reference>
<organism evidence="2 3">
    <name type="scientific">Neorhizobium turbinariae</name>
    <dbReference type="NCBI Taxonomy" id="2937795"/>
    <lineage>
        <taxon>Bacteria</taxon>
        <taxon>Pseudomonadati</taxon>
        <taxon>Pseudomonadota</taxon>
        <taxon>Alphaproteobacteria</taxon>
        <taxon>Hyphomicrobiales</taxon>
        <taxon>Rhizobiaceae</taxon>
        <taxon>Rhizobium/Agrobacterium group</taxon>
        <taxon>Neorhizobium</taxon>
    </lineage>
</organism>
<accession>A0ABT0IWE3</accession>
<protein>
    <submittedName>
        <fullName evidence="2">Lysozyme</fullName>
    </submittedName>
</protein>